<dbReference type="PROSITE" id="PS00237">
    <property type="entry name" value="G_PROTEIN_RECEP_F1_1"/>
    <property type="match status" value="1"/>
</dbReference>
<dbReference type="PANTHER" id="PTHR24230:SF75">
    <property type="entry name" value="RELAXIN FAMILY PEPTIDE RECEPTOR 3"/>
    <property type="match status" value="1"/>
</dbReference>
<feature type="transmembrane region" description="Helical" evidence="10">
    <location>
        <begin position="191"/>
        <end position="213"/>
    </location>
</feature>
<evidence type="ECO:0000256" key="4">
    <source>
        <dbReference type="ARBA" id="ARBA00022989"/>
    </source>
</evidence>
<feature type="transmembrane region" description="Helical" evidence="10">
    <location>
        <begin position="36"/>
        <end position="58"/>
    </location>
</feature>
<dbReference type="PROSITE" id="PS50262">
    <property type="entry name" value="G_PROTEIN_RECEP_F1_2"/>
    <property type="match status" value="1"/>
</dbReference>
<keyword evidence="7 9" id="KW-0675">Receptor</keyword>
<feature type="transmembrane region" description="Helical" evidence="10">
    <location>
        <begin position="111"/>
        <end position="129"/>
    </location>
</feature>
<evidence type="ECO:0000256" key="6">
    <source>
        <dbReference type="ARBA" id="ARBA00023136"/>
    </source>
</evidence>
<protein>
    <recommendedName>
        <fullName evidence="11">G-protein coupled receptors family 1 profile domain-containing protein</fullName>
    </recommendedName>
</protein>
<dbReference type="CDD" id="cd00637">
    <property type="entry name" value="7tm_classA_rhodopsin-like"/>
    <property type="match status" value="1"/>
</dbReference>
<dbReference type="GO" id="GO:0005886">
    <property type="term" value="C:plasma membrane"/>
    <property type="evidence" value="ECO:0007669"/>
    <property type="project" value="UniProtKB-SubCell"/>
</dbReference>
<comment type="similarity">
    <text evidence="9">Belongs to the G-protein coupled receptor 1 family.</text>
</comment>
<dbReference type="GO" id="GO:0004930">
    <property type="term" value="F:G protein-coupled receptor activity"/>
    <property type="evidence" value="ECO:0007669"/>
    <property type="project" value="UniProtKB-KW"/>
</dbReference>
<dbReference type="InterPro" id="IPR017452">
    <property type="entry name" value="GPCR_Rhodpsn_7TM"/>
</dbReference>
<evidence type="ECO:0000256" key="7">
    <source>
        <dbReference type="ARBA" id="ARBA00023170"/>
    </source>
</evidence>
<evidence type="ECO:0000256" key="10">
    <source>
        <dbReference type="SAM" id="Phobius"/>
    </source>
</evidence>
<dbReference type="SUPFAM" id="SSF81321">
    <property type="entry name" value="Family A G protein-coupled receptor-like"/>
    <property type="match status" value="1"/>
</dbReference>
<dbReference type="Proteomes" id="UP001634394">
    <property type="component" value="Unassembled WGS sequence"/>
</dbReference>
<reference evidence="12 13" key="1">
    <citation type="submission" date="2024-11" db="EMBL/GenBank/DDBJ databases">
        <title>Chromosome-level genome assembly of the freshwater bivalve Anodonta woodiana.</title>
        <authorList>
            <person name="Chen X."/>
        </authorList>
    </citation>
    <scope>NUCLEOTIDE SEQUENCE [LARGE SCALE GENOMIC DNA]</scope>
    <source>
        <strain evidence="12">MN2024</strain>
        <tissue evidence="12">Gills</tissue>
    </source>
</reference>
<keyword evidence="3 9" id="KW-0812">Transmembrane</keyword>
<dbReference type="Pfam" id="PF00001">
    <property type="entry name" value="7tm_1"/>
    <property type="match status" value="1"/>
</dbReference>
<gene>
    <name evidence="12" type="ORF">ACJMK2_019454</name>
</gene>
<dbReference type="Gene3D" id="1.20.1070.10">
    <property type="entry name" value="Rhodopsin 7-helix transmembrane proteins"/>
    <property type="match status" value="2"/>
</dbReference>
<sequence length="454" mass="51481">MNANENKSAWLVDIAVNNVSQHDLKFEMTGYIFTLYTLYLSGAMTVGVPGNFIVLAIYYKHKPSSSLDCYILSISVIDLVCLVVTVPMYIVIQTKVWDIIDINSLCKALNFTGQIVTFAESFLLCAMAIERFIKVCRPKSTFYVDRRRKYIVLSIILSTIFISVPNLFFSWIGNRRHCRPITNPPWVSSAFFLLTVSLFIAMFGIVSFSYMNVARTLFQSVNKTTQNSITSRTLMQRNKIAPLPCQTDITPTTSKTFEKMTNVTSLPVKTNVTSIHINVSSSSSNEMVTGDAVYLGKRQSLGNGATNDIKKENEDGENYFVILGKTLETRERLSEITVDNSSTAEPIATKVKRRENVIRESLENMSLPQKRRLVKTTKISFLITITFIISWLPVWVYTVLAYTKTDIDVNGTFFLKQSYLINTFMDPILYLACNRNFRNKVKGLFIKNESTITS</sequence>
<proteinExistence type="inferred from homology"/>
<keyword evidence="2" id="KW-1003">Cell membrane</keyword>
<keyword evidence="6 10" id="KW-0472">Membrane</keyword>
<keyword evidence="13" id="KW-1185">Reference proteome</keyword>
<evidence type="ECO:0000256" key="9">
    <source>
        <dbReference type="RuleBase" id="RU000688"/>
    </source>
</evidence>
<evidence type="ECO:0000313" key="13">
    <source>
        <dbReference type="Proteomes" id="UP001634394"/>
    </source>
</evidence>
<accession>A0ABD3UJX6</accession>
<keyword evidence="5 9" id="KW-0297">G-protein coupled receptor</keyword>
<evidence type="ECO:0000256" key="1">
    <source>
        <dbReference type="ARBA" id="ARBA00004651"/>
    </source>
</evidence>
<feature type="transmembrane region" description="Helical" evidence="10">
    <location>
        <begin position="150"/>
        <end position="171"/>
    </location>
</feature>
<feature type="domain" description="G-protein coupled receptors family 1 profile" evidence="11">
    <location>
        <begin position="50"/>
        <end position="430"/>
    </location>
</feature>
<evidence type="ECO:0000259" key="11">
    <source>
        <dbReference type="PROSITE" id="PS50262"/>
    </source>
</evidence>
<dbReference type="AlphaFoldDB" id="A0ABD3UJX6"/>
<evidence type="ECO:0000256" key="3">
    <source>
        <dbReference type="ARBA" id="ARBA00022692"/>
    </source>
</evidence>
<keyword evidence="4 10" id="KW-1133">Transmembrane helix</keyword>
<evidence type="ECO:0000256" key="5">
    <source>
        <dbReference type="ARBA" id="ARBA00023040"/>
    </source>
</evidence>
<dbReference type="PRINTS" id="PR00237">
    <property type="entry name" value="GPCRRHODOPSN"/>
</dbReference>
<dbReference type="EMBL" id="JBJQND010000016">
    <property type="protein sequence ID" value="KAL3848605.1"/>
    <property type="molecule type" value="Genomic_DNA"/>
</dbReference>
<keyword evidence="8 9" id="KW-0807">Transducer</keyword>
<feature type="transmembrane region" description="Helical" evidence="10">
    <location>
        <begin position="379"/>
        <end position="402"/>
    </location>
</feature>
<name>A0ABD3UJX6_SINWO</name>
<organism evidence="12 13">
    <name type="scientific">Sinanodonta woodiana</name>
    <name type="common">Chinese pond mussel</name>
    <name type="synonym">Anodonta woodiana</name>
    <dbReference type="NCBI Taxonomy" id="1069815"/>
    <lineage>
        <taxon>Eukaryota</taxon>
        <taxon>Metazoa</taxon>
        <taxon>Spiralia</taxon>
        <taxon>Lophotrochozoa</taxon>
        <taxon>Mollusca</taxon>
        <taxon>Bivalvia</taxon>
        <taxon>Autobranchia</taxon>
        <taxon>Heteroconchia</taxon>
        <taxon>Palaeoheterodonta</taxon>
        <taxon>Unionida</taxon>
        <taxon>Unionoidea</taxon>
        <taxon>Unionidae</taxon>
        <taxon>Unioninae</taxon>
        <taxon>Sinanodonta</taxon>
    </lineage>
</organism>
<evidence type="ECO:0000256" key="2">
    <source>
        <dbReference type="ARBA" id="ARBA00022475"/>
    </source>
</evidence>
<evidence type="ECO:0000256" key="8">
    <source>
        <dbReference type="ARBA" id="ARBA00023224"/>
    </source>
</evidence>
<dbReference type="PANTHER" id="PTHR24230">
    <property type="entry name" value="G-PROTEIN COUPLED RECEPTOR"/>
    <property type="match status" value="1"/>
</dbReference>
<dbReference type="InterPro" id="IPR000276">
    <property type="entry name" value="GPCR_Rhodpsn"/>
</dbReference>
<comment type="subcellular location">
    <subcellularLocation>
        <location evidence="1">Cell membrane</location>
        <topology evidence="1">Multi-pass membrane protein</topology>
    </subcellularLocation>
</comment>
<evidence type="ECO:0000313" key="12">
    <source>
        <dbReference type="EMBL" id="KAL3848605.1"/>
    </source>
</evidence>
<feature type="transmembrane region" description="Helical" evidence="10">
    <location>
        <begin position="414"/>
        <end position="433"/>
    </location>
</feature>
<feature type="transmembrane region" description="Helical" evidence="10">
    <location>
        <begin position="70"/>
        <end position="91"/>
    </location>
</feature>
<comment type="caution">
    <text evidence="12">The sequence shown here is derived from an EMBL/GenBank/DDBJ whole genome shotgun (WGS) entry which is preliminary data.</text>
</comment>